<dbReference type="InterPro" id="IPR040521">
    <property type="entry name" value="KDZ"/>
</dbReference>
<gene>
    <name evidence="1" type="ORF">BS47DRAFT_1296180</name>
</gene>
<name>A0A9P6DSQ2_9AGAM</name>
<dbReference type="EMBL" id="MU128972">
    <property type="protein sequence ID" value="KAF9513471.1"/>
    <property type="molecule type" value="Genomic_DNA"/>
</dbReference>
<dbReference type="AlphaFoldDB" id="A0A9P6DSQ2"/>
<reference evidence="1" key="1">
    <citation type="journal article" date="2020" name="Nat. Commun.">
        <title>Large-scale genome sequencing of mycorrhizal fungi provides insights into the early evolution of symbiotic traits.</title>
        <authorList>
            <person name="Miyauchi S."/>
            <person name="Kiss E."/>
            <person name="Kuo A."/>
            <person name="Drula E."/>
            <person name="Kohler A."/>
            <person name="Sanchez-Garcia M."/>
            <person name="Morin E."/>
            <person name="Andreopoulos B."/>
            <person name="Barry K.W."/>
            <person name="Bonito G."/>
            <person name="Buee M."/>
            <person name="Carver A."/>
            <person name="Chen C."/>
            <person name="Cichocki N."/>
            <person name="Clum A."/>
            <person name="Culley D."/>
            <person name="Crous P.W."/>
            <person name="Fauchery L."/>
            <person name="Girlanda M."/>
            <person name="Hayes R.D."/>
            <person name="Keri Z."/>
            <person name="LaButti K."/>
            <person name="Lipzen A."/>
            <person name="Lombard V."/>
            <person name="Magnuson J."/>
            <person name="Maillard F."/>
            <person name="Murat C."/>
            <person name="Nolan M."/>
            <person name="Ohm R.A."/>
            <person name="Pangilinan J."/>
            <person name="Pereira M.F."/>
            <person name="Perotto S."/>
            <person name="Peter M."/>
            <person name="Pfister S."/>
            <person name="Riley R."/>
            <person name="Sitrit Y."/>
            <person name="Stielow J.B."/>
            <person name="Szollosi G."/>
            <person name="Zifcakova L."/>
            <person name="Stursova M."/>
            <person name="Spatafora J.W."/>
            <person name="Tedersoo L."/>
            <person name="Vaario L.M."/>
            <person name="Yamada A."/>
            <person name="Yan M."/>
            <person name="Wang P."/>
            <person name="Xu J."/>
            <person name="Bruns T."/>
            <person name="Baldrian P."/>
            <person name="Vilgalys R."/>
            <person name="Dunand C."/>
            <person name="Henrissat B."/>
            <person name="Grigoriev I.V."/>
            <person name="Hibbett D."/>
            <person name="Nagy L.G."/>
            <person name="Martin F.M."/>
        </authorList>
    </citation>
    <scope>NUCLEOTIDE SEQUENCE</scope>
    <source>
        <strain evidence="1">UP504</strain>
    </source>
</reference>
<organism evidence="1 2">
    <name type="scientific">Hydnum rufescens UP504</name>
    <dbReference type="NCBI Taxonomy" id="1448309"/>
    <lineage>
        <taxon>Eukaryota</taxon>
        <taxon>Fungi</taxon>
        <taxon>Dikarya</taxon>
        <taxon>Basidiomycota</taxon>
        <taxon>Agaricomycotina</taxon>
        <taxon>Agaricomycetes</taxon>
        <taxon>Cantharellales</taxon>
        <taxon>Hydnaceae</taxon>
        <taxon>Hydnum</taxon>
    </lineage>
</organism>
<accession>A0A9P6DSQ2</accession>
<dbReference type="Proteomes" id="UP000886523">
    <property type="component" value="Unassembled WGS sequence"/>
</dbReference>
<proteinExistence type="predicted"/>
<evidence type="ECO:0000313" key="2">
    <source>
        <dbReference type="Proteomes" id="UP000886523"/>
    </source>
</evidence>
<feature type="non-terminal residue" evidence="1">
    <location>
        <position position="1"/>
    </location>
</feature>
<dbReference type="OrthoDB" id="3257768at2759"/>
<protein>
    <submittedName>
        <fullName evidence="1">Uncharacterized protein</fullName>
    </submittedName>
</protein>
<comment type="caution">
    <text evidence="1">The sequence shown here is derived from an EMBL/GenBank/DDBJ whole genome shotgun (WGS) entry which is preliminary data.</text>
</comment>
<evidence type="ECO:0000313" key="1">
    <source>
        <dbReference type="EMBL" id="KAF9513471.1"/>
    </source>
</evidence>
<sequence length="168" mass="18911">SCNLCEVLLSYDIFCQWTKKQWVCHTKLPLTLQLDSKTELTGVIPKFHLPAHKQQCHMKYSLNLHPGAGCTDGEGIERDWANINPVAMSTKEMGEGLQHDTIDDLFGDWNFCKVLGLGKSLSCINNRHNEVTLILKVSLCTSNLLLPLQQQLSIPINFSSSMLVFPRL</sequence>
<dbReference type="Pfam" id="PF18758">
    <property type="entry name" value="KDZ"/>
    <property type="match status" value="1"/>
</dbReference>
<keyword evidence="2" id="KW-1185">Reference proteome</keyword>